<reference evidence="1 3" key="1">
    <citation type="submission" date="2016-10" db="EMBL/GenBank/DDBJ databases">
        <title>Draft genome sequences of four alkaliphilic bacteria belonging to the Anaerobacillus genus.</title>
        <authorList>
            <person name="Bassil N.M."/>
            <person name="Lloyd J.R."/>
        </authorList>
    </citation>
    <scope>NUCLEOTIDE SEQUENCE [LARGE SCALE GENOMIC DNA]</scope>
    <source>
        <strain evidence="1 3">NB2006</strain>
    </source>
</reference>
<accession>A0A1S2L8T2</accession>
<protein>
    <submittedName>
        <fullName evidence="2">SEC-C domain-containing protein</fullName>
    </submittedName>
</protein>
<evidence type="ECO:0000313" key="3">
    <source>
        <dbReference type="Proteomes" id="UP000180175"/>
    </source>
</evidence>
<organism evidence="1 3">
    <name type="scientific">Anaerobacillus isosaccharinicus</name>
    <dbReference type="NCBI Taxonomy" id="1532552"/>
    <lineage>
        <taxon>Bacteria</taxon>
        <taxon>Bacillati</taxon>
        <taxon>Bacillota</taxon>
        <taxon>Bacilli</taxon>
        <taxon>Bacillales</taxon>
        <taxon>Bacillaceae</taxon>
        <taxon>Anaerobacillus</taxon>
    </lineage>
</organism>
<dbReference type="SUPFAM" id="SSF103642">
    <property type="entry name" value="Sec-C motif"/>
    <property type="match status" value="1"/>
</dbReference>
<gene>
    <name evidence="2" type="ORF">AWH56_010340</name>
    <name evidence="1" type="ORF">AWH56_18550</name>
</gene>
<dbReference type="Proteomes" id="UP000180175">
    <property type="component" value="Chromosome"/>
</dbReference>
<dbReference type="InterPro" id="IPR004027">
    <property type="entry name" value="SEC_C_motif"/>
</dbReference>
<dbReference type="RefSeq" id="WP_071318453.1">
    <property type="nucleotide sequence ID" value="NZ_CP063356.2"/>
</dbReference>
<reference evidence="2" key="4">
    <citation type="submission" date="2020-10" db="EMBL/GenBank/DDBJ databases">
        <authorList>
            <person name="Bassil N.M."/>
            <person name="Lloyd J.R."/>
        </authorList>
    </citation>
    <scope>NUCLEOTIDE SEQUENCE</scope>
    <source>
        <strain evidence="2">NB2006</strain>
    </source>
</reference>
<reference evidence="2 3" key="3">
    <citation type="journal article" date="2019" name="Int. J. Syst. Evol. Microbiol.">
        <title>Anaerobacillus isosaccharinicus sp. nov., an alkaliphilic bacterium which degrades isosaccharinic acid.</title>
        <authorList>
            <person name="Bassil N.M."/>
            <person name="Lloyd J.R."/>
        </authorList>
    </citation>
    <scope>NUCLEOTIDE SEQUENCE [LARGE SCALE GENOMIC DNA]</scope>
    <source>
        <strain evidence="2 3">NB2006</strain>
    </source>
</reference>
<evidence type="ECO:0000313" key="2">
    <source>
        <dbReference type="EMBL" id="QOY37924.1"/>
    </source>
</evidence>
<dbReference type="EMBL" id="CP063356">
    <property type="protein sequence ID" value="QOY37924.1"/>
    <property type="molecule type" value="Genomic_DNA"/>
</dbReference>
<dbReference type="KEGG" id="aia:AWH56_010340"/>
<sequence length="422" mass="49071">MGGNEKCLCGSGKKYKHCCAVKIPADMNKLMEMEFIQLKQEILKFATTRYGENINGCITEFFEEVMIEDDEEFHVAEFLLMIWVIFSLPIAENKQTILQAFIKKHGKKIKRPALKEAINDWQGAVPSIFYVLKDDHGILHVEDIFTKEEKQIFMWVGGEEATETLEGSYVLGTVINYRNRSYFYVTFYVIDNPTVIKAILSLYDDFSNEYSPEKFVDDLYPEIIELIFDAPMNLENIDWDNDQQREVIEQVKANLSVPEEIQLPLQGLAITLWKLYCTKTGGNIRNVENYAAALHYTVGHFMMFFGEEEPTKAELASLYNVKMRALSTTINKLYDVLENNIDNLLDELTFGFGDEEFDYDFDDNDDDIDLEDLFLEDDDDEPFDAKEFIRNFEDDFFKRTSDSEPIVDELAKKRAEKQKIKK</sequence>
<proteinExistence type="predicted"/>
<dbReference type="AlphaFoldDB" id="A0A1S2L8T2"/>
<evidence type="ECO:0000313" key="1">
    <source>
        <dbReference type="EMBL" id="OIJ08724.1"/>
    </source>
</evidence>
<dbReference type="Pfam" id="PF02810">
    <property type="entry name" value="SEC-C"/>
    <property type="match status" value="1"/>
</dbReference>
<keyword evidence="3" id="KW-1185">Reference proteome</keyword>
<dbReference type="OrthoDB" id="6399948at2"/>
<name>A0A1S2L8T2_9BACI</name>
<reference evidence="2 3" key="2">
    <citation type="journal article" date="2017" name="Genome Announc.">
        <title>Draft Genome Sequences of Four Alkaliphilic Bacteria Belonging to the Anaerobacillus Genus.</title>
        <authorList>
            <person name="Bassil N.M."/>
            <person name="Lloyd J.R."/>
        </authorList>
    </citation>
    <scope>NUCLEOTIDE SEQUENCE [LARGE SCALE GENOMIC DNA]</scope>
    <source>
        <strain evidence="2 3">NB2006</strain>
    </source>
</reference>
<dbReference type="EMBL" id="LQXD01000159">
    <property type="protein sequence ID" value="OIJ08724.1"/>
    <property type="molecule type" value="Genomic_DNA"/>
</dbReference>